<dbReference type="InterPro" id="IPR022742">
    <property type="entry name" value="Hydrolase_4"/>
</dbReference>
<keyword evidence="2" id="KW-0378">Hydrolase</keyword>
<evidence type="ECO:0000313" key="3">
    <source>
        <dbReference type="Proteomes" id="UP000524237"/>
    </source>
</evidence>
<dbReference type="InterPro" id="IPR051044">
    <property type="entry name" value="MAG_DAG_Lipase"/>
</dbReference>
<evidence type="ECO:0000313" key="2">
    <source>
        <dbReference type="EMBL" id="MBA8829499.1"/>
    </source>
</evidence>
<organism evidence="2 3">
    <name type="scientific">Alpinimonas psychrophila</name>
    <dbReference type="NCBI Taxonomy" id="748908"/>
    <lineage>
        <taxon>Bacteria</taxon>
        <taxon>Bacillati</taxon>
        <taxon>Actinomycetota</taxon>
        <taxon>Actinomycetes</taxon>
        <taxon>Micrococcales</taxon>
        <taxon>Microbacteriaceae</taxon>
        <taxon>Alpinimonas</taxon>
    </lineage>
</organism>
<gene>
    <name evidence="2" type="ORF">FB555_001608</name>
</gene>
<dbReference type="InterPro" id="IPR029058">
    <property type="entry name" value="AB_hydrolase_fold"/>
</dbReference>
<dbReference type="AlphaFoldDB" id="A0A7W3JUI0"/>
<dbReference type="EMBL" id="JACGWU010000005">
    <property type="protein sequence ID" value="MBA8829499.1"/>
    <property type="molecule type" value="Genomic_DNA"/>
</dbReference>
<sequence>MSQDWVADTLGDGFEQLTLPLKSDSEGEVVATLVRYLPQPESWSRRGFWQRLGFAAPDGTIAHNTDVIYIHGYSDYFFQAHLAEYWRSLGARFYALDLRKYGRSIRPHQTPGYIDRLATYDEDIEAALTRMGHGEGQSPTRKLVLMGHSTGGLVLSLWATRNPGRMSAVVLNSPWLEYQLTAAARTMAAPVVGFQARMNPMAPMANIDRGFYVRSIWDKREGEWDFNIDWRPEHGFTVRTGWLNAILAGHARIAAGLDIDVPIFTLLSTKSLLTPRWSKDMMQADVAIDVNIVAARVHQLGKLTTVARIPNALHDVFLSEKSARERAFRELTRWLKAYL</sequence>
<dbReference type="Gene3D" id="3.40.50.1820">
    <property type="entry name" value="alpha/beta hydrolase"/>
    <property type="match status" value="1"/>
</dbReference>
<reference evidence="2 3" key="1">
    <citation type="submission" date="2020-07" db="EMBL/GenBank/DDBJ databases">
        <title>Sequencing the genomes of 1000 actinobacteria strains.</title>
        <authorList>
            <person name="Klenk H.-P."/>
        </authorList>
    </citation>
    <scope>NUCLEOTIDE SEQUENCE [LARGE SCALE GENOMIC DNA]</scope>
    <source>
        <strain evidence="2 3">DSM 23737</strain>
    </source>
</reference>
<dbReference type="GO" id="GO:0016787">
    <property type="term" value="F:hydrolase activity"/>
    <property type="evidence" value="ECO:0007669"/>
    <property type="project" value="UniProtKB-KW"/>
</dbReference>
<accession>A0A7W3JUI0</accession>
<dbReference type="SUPFAM" id="SSF53474">
    <property type="entry name" value="alpha/beta-Hydrolases"/>
    <property type="match status" value="1"/>
</dbReference>
<dbReference type="PANTHER" id="PTHR11614">
    <property type="entry name" value="PHOSPHOLIPASE-RELATED"/>
    <property type="match status" value="1"/>
</dbReference>
<evidence type="ECO:0000259" key="1">
    <source>
        <dbReference type="Pfam" id="PF12146"/>
    </source>
</evidence>
<comment type="caution">
    <text evidence="2">The sequence shown here is derived from an EMBL/GenBank/DDBJ whole genome shotgun (WGS) entry which is preliminary data.</text>
</comment>
<dbReference type="Proteomes" id="UP000524237">
    <property type="component" value="Unassembled WGS sequence"/>
</dbReference>
<proteinExistence type="predicted"/>
<keyword evidence="3" id="KW-1185">Reference proteome</keyword>
<name>A0A7W3JUI0_9MICO</name>
<protein>
    <submittedName>
        <fullName evidence="2">Alpha-beta hydrolase superfamily lysophospholipase</fullName>
    </submittedName>
</protein>
<dbReference type="RefSeq" id="WP_182484933.1">
    <property type="nucleotide sequence ID" value="NZ_JACGWU010000005.1"/>
</dbReference>
<dbReference type="Pfam" id="PF12146">
    <property type="entry name" value="Hydrolase_4"/>
    <property type="match status" value="1"/>
</dbReference>
<feature type="domain" description="Serine aminopeptidase S33" evidence="1">
    <location>
        <begin position="67"/>
        <end position="274"/>
    </location>
</feature>